<dbReference type="InterPro" id="IPR011044">
    <property type="entry name" value="Quino_amine_DH_bsu"/>
</dbReference>
<organism evidence="2 3">
    <name type="scientific">Stylonychia lemnae</name>
    <name type="common">Ciliate</name>
    <dbReference type="NCBI Taxonomy" id="5949"/>
    <lineage>
        <taxon>Eukaryota</taxon>
        <taxon>Sar</taxon>
        <taxon>Alveolata</taxon>
        <taxon>Ciliophora</taxon>
        <taxon>Intramacronucleata</taxon>
        <taxon>Spirotrichea</taxon>
        <taxon>Stichotrichia</taxon>
        <taxon>Sporadotrichida</taxon>
        <taxon>Oxytrichidae</taxon>
        <taxon>Stylonychinae</taxon>
        <taxon>Stylonychia</taxon>
    </lineage>
</organism>
<dbReference type="Proteomes" id="UP000039865">
    <property type="component" value="Unassembled WGS sequence"/>
</dbReference>
<evidence type="ECO:0000313" key="2">
    <source>
        <dbReference type="EMBL" id="CDW87454.1"/>
    </source>
</evidence>
<name>A0A078AZ83_STYLE</name>
<reference evidence="2 3" key="1">
    <citation type="submission" date="2014-06" db="EMBL/GenBank/DDBJ databases">
        <authorList>
            <person name="Swart Estienne"/>
        </authorList>
    </citation>
    <scope>NUCLEOTIDE SEQUENCE [LARGE SCALE GENOMIC DNA]</scope>
    <source>
        <strain evidence="2 3">130c</strain>
    </source>
</reference>
<evidence type="ECO:0000256" key="1">
    <source>
        <dbReference type="SAM" id="MobiDB-lite"/>
    </source>
</evidence>
<sequence>MESNNGNETPGGETPTPTGGSTITPRDLITIDIQELETLRDVITYKAQVLRLQERTFKTKQKEQQAAKRALIDFLITLFGYLSLEEAQNLIAKVCKEYNFKLDQMILQSIEKTNDIRDKELQRKHKFKEHQSQAQHQQNSIIESSVIVDKADDFDYMMPQNYSYYHEHKPSGDENNATVIVDRLIHEQNELRKSYAVDNNLILMGQGQADSRPLMQKLGDVQNKIKTIMESIQQDLQKVEPSSNKKLDNQLRQSNDSSQLGNLIRYSMSRSKKDDSIRLSVSKKNSLNNTILMHDKRDQFCEMIKAVQDQLGKILYEEFNYISEYNEPKLHLDTQGIFEERLQPQAFEAHTARNQGYQYNMDHLYEDKNMSKNNSSRKIDSNAMVSKSLQNIRQLNPLLKSLENKWMSQASSLCKLEEQDFEHSSDDKQVMGDLDEDQVNMMDDMEIDNDHQPNTVEDNDDDNQLDRKKQRSSPSYNFFDRYQEEQVLSKSRDMNNESKEFSIKVRNEHNEEILVDFGVDKIEDKEGEEIVAGINDDVDQFRKHRDIFTESIQIYRKKGSRDYNQNNILVQDAFEFEELHNVAYEMIDKEVQVCFDKNDQEVQYVAQYKEDIGLQTEDYHSIFSENIIQTFDIYQSECNNKRRLLDADIQTDMSQSSLSLYDKLMIKYSDQSSNIITSKVVELEVINNCPKVIRQDIDVQTERQDKKVKKLARQNIVQKQGINFKIDLGSNKFFVKSSKAVKSQDIVSGLIEILSLKFEEYFEQNDNQSNDINVIDNGDLDQDQFALDYQIFKFDLPNRQNVCNYSSEIQFDIKQAKNDQILDIPATILEYSIVQTPKNINLVKEFQFDIQSTQIKKTLEQQNHVQENSIIKCQSVDNLIQQNITLQGIPIQTVLQSLKTLDITTERMNIQICQSNSQRQKLQEVISLNELCVCPQVFTLDTLKNQAKKKHKKHKNKNKKTLLQTLLEPKAIDEDLSIQNLLVDAQIIRVLPQYTLLPELKLDSILQIEIRAEQNAQVQVIQHQLQQQPQPYIIKGKSNGRQKVMSENRVLQKGSAEDYMKYFFENVLDVQILPIMFSNSPRGTSAIQTEKVFQIECIKMAPQLQELHTQYQDTSIQNICMNLQILNQSQNHSSKDNQTQTSLEADIINELTITQFDLVLELSIIKQVKDQSRELQIQSQILEECIIASLNICQDQEIQCDPQLQAKIEQSISEIQITKQALRLDSQLESVTQVSVFQSKNQQVDKLTFARIEFDEVQIIKIPSQFQQEIIQVCQILVPPKENLTHKESTIELDTCVIGLSLCQTTQIQEDLLKVNSKIDFQKAFNYEIIAQKNTEKEQKILVQTQFDLIHLTKLSSDKQLMFDNLSLDSCKINKANHKQKDLENELIFEKIELYTLGDKQKISLDINLHCISSQILLQPKQLEIQKFELEINKVVDHQESNQCYSLMNLEPIWIINQLQNNCDQRDEALQTYDLKLNLEPVIKPQYLRVTTMDSDTQYDTQDESAYFRGNSTFKQHDSYLEAPKQDQSNQNEIKVGLMTQDQACDVIEELSHREMKDMIIEQHNQVKQEIAQELQQFTEMVFELRKSVCDQGLQKRIKTKEQGTCTSDVQQQLHPPDFKQSIKNLYLQTVLNQTNLSLTEIIQRKSKEAILSHFKKPGSLFVRLNYEYVLQNQKAVLGKPQPRIRGISHNESDNEASQEIIPAQLRRYMAYKRERSYAVLCHNGYVFIDGLNNNIDIFTVDDFRFVQTVNSDEQNLICAFNVKDRYYFGCQNRCLIICDDQFNRITKVSLSYNAYDIIQLNKQCIMLGERRGFIEVFDVVENKIIYSQKLENVRHIIQLKQLDYCDDICVAADNGLFFIQMNYCSENESYMATKLDESYFDDRHIRGVISLDRTQPRQLAVSLDDDKLLYLVNRETRQITKSIIGGPNAGPVCIRRHISQKGDSNFILIRDENGINLVDIETNQFKQIIQSINLMAPFPQQQMEIIERYDLEPGLLQIIIIEYDGRQSILKRFELNENYLDAVFVVDFSQL</sequence>
<keyword evidence="3" id="KW-1185">Reference proteome</keyword>
<feature type="region of interest" description="Disordered" evidence="1">
    <location>
        <begin position="1"/>
        <end position="24"/>
    </location>
</feature>
<feature type="compositionally biased region" description="Polar residues" evidence="1">
    <location>
        <begin position="250"/>
        <end position="261"/>
    </location>
</feature>
<proteinExistence type="predicted"/>
<dbReference type="OrthoDB" id="273067at2759"/>
<dbReference type="SUPFAM" id="SSF50969">
    <property type="entry name" value="YVTN repeat-like/Quinoprotein amine dehydrogenase"/>
    <property type="match status" value="1"/>
</dbReference>
<dbReference type="EMBL" id="CCKQ01015623">
    <property type="protein sequence ID" value="CDW87454.1"/>
    <property type="molecule type" value="Genomic_DNA"/>
</dbReference>
<gene>
    <name evidence="2" type="primary">Contig12224.g13063</name>
    <name evidence="2" type="ORF">STYLEM_16558</name>
</gene>
<evidence type="ECO:0000313" key="3">
    <source>
        <dbReference type="Proteomes" id="UP000039865"/>
    </source>
</evidence>
<feature type="region of interest" description="Disordered" evidence="1">
    <location>
        <begin position="238"/>
        <end position="262"/>
    </location>
</feature>
<protein>
    <submittedName>
        <fullName evidence="2">Uncharacterized protein</fullName>
    </submittedName>
</protein>
<feature type="compositionally biased region" description="Low complexity" evidence="1">
    <location>
        <begin position="1"/>
        <end position="22"/>
    </location>
</feature>
<accession>A0A078AZ83</accession>
<feature type="region of interest" description="Disordered" evidence="1">
    <location>
        <begin position="446"/>
        <end position="476"/>
    </location>
</feature>
<dbReference type="InParanoid" id="A0A078AZ83"/>